<evidence type="ECO:0000313" key="16">
    <source>
        <dbReference type="EMBL" id="ATZ18704.1"/>
    </source>
</evidence>
<comment type="subcellular location">
    <subcellularLocation>
        <location evidence="1">Cell inner membrane</location>
        <topology evidence="1">Multi-pass membrane protein</topology>
    </subcellularLocation>
</comment>
<keyword evidence="9" id="KW-0418">Kinase</keyword>
<keyword evidence="10 12" id="KW-1133">Transmembrane helix</keyword>
<dbReference type="SUPFAM" id="SSF52794">
    <property type="entry name" value="PTS system IIB component-like"/>
    <property type="match status" value="1"/>
</dbReference>
<accession>A0A2K8NY86</accession>
<evidence type="ECO:0000259" key="15">
    <source>
        <dbReference type="PROSITE" id="PS51104"/>
    </source>
</evidence>
<dbReference type="EMBL" id="CP024965">
    <property type="protein sequence ID" value="ATZ18704.1"/>
    <property type="molecule type" value="Genomic_DNA"/>
</dbReference>
<dbReference type="PROSITE" id="PS51104">
    <property type="entry name" value="PTS_EIIC_TYPE_2"/>
    <property type="match status" value="1"/>
</dbReference>
<evidence type="ECO:0000256" key="5">
    <source>
        <dbReference type="ARBA" id="ARBA00022597"/>
    </source>
</evidence>
<feature type="transmembrane region" description="Helical" evidence="12">
    <location>
        <begin position="445"/>
        <end position="478"/>
    </location>
</feature>
<dbReference type="Proteomes" id="UP000232230">
    <property type="component" value="Chromosome"/>
</dbReference>
<keyword evidence="17" id="KW-1185">Reference proteome</keyword>
<keyword evidence="11 12" id="KW-0472">Membrane</keyword>
<dbReference type="GO" id="GO:0016301">
    <property type="term" value="F:kinase activity"/>
    <property type="evidence" value="ECO:0007669"/>
    <property type="project" value="UniProtKB-KW"/>
</dbReference>
<dbReference type="GO" id="GO:0090563">
    <property type="term" value="F:protein-phosphocysteine-sugar phosphotransferase activity"/>
    <property type="evidence" value="ECO:0007669"/>
    <property type="project" value="TreeGrafter"/>
</dbReference>
<dbReference type="InterPro" id="IPR050864">
    <property type="entry name" value="Bacterial_PTS_Sugar_Transport"/>
</dbReference>
<keyword evidence="6" id="KW-0808">Transferase</keyword>
<dbReference type="AlphaFoldDB" id="A0A2K8NY86"/>
<dbReference type="Gene3D" id="3.40.50.2300">
    <property type="match status" value="1"/>
</dbReference>
<evidence type="ECO:0000256" key="3">
    <source>
        <dbReference type="ARBA" id="ARBA00022475"/>
    </source>
</evidence>
<evidence type="ECO:0000259" key="13">
    <source>
        <dbReference type="PROSITE" id="PS51094"/>
    </source>
</evidence>
<dbReference type="PROSITE" id="PS51099">
    <property type="entry name" value="PTS_EIIB_TYPE_2"/>
    <property type="match status" value="1"/>
</dbReference>
<feature type="transmembrane region" description="Helical" evidence="12">
    <location>
        <begin position="333"/>
        <end position="357"/>
    </location>
</feature>
<dbReference type="InterPro" id="IPR002178">
    <property type="entry name" value="PTS_EIIA_type-2_dom"/>
</dbReference>
<dbReference type="InterPro" id="IPR016152">
    <property type="entry name" value="PTrfase/Anion_transptr"/>
</dbReference>
<protein>
    <submittedName>
        <fullName evidence="16">PTS system, fructose-specific IIA component</fullName>
    </submittedName>
</protein>
<dbReference type="GO" id="GO:0022877">
    <property type="term" value="F:protein-N(PI)-phosphohistidine-fructose phosphotransferase system transporter activity"/>
    <property type="evidence" value="ECO:0007669"/>
    <property type="project" value="InterPro"/>
</dbReference>
<feature type="transmembrane region" description="Helical" evidence="12">
    <location>
        <begin position="529"/>
        <end position="552"/>
    </location>
</feature>
<feature type="domain" description="PTS EIIA type-2" evidence="13">
    <location>
        <begin position="4"/>
        <end position="148"/>
    </location>
</feature>
<name>A0A2K8NY86_9MOLU</name>
<evidence type="ECO:0000256" key="1">
    <source>
        <dbReference type="ARBA" id="ARBA00004429"/>
    </source>
</evidence>
<reference evidence="16 17" key="1">
    <citation type="submission" date="2017-11" db="EMBL/GenBank/DDBJ databases">
        <title>Genome sequence of Entomoplasma somnilux PYAN-1 (ATCC 49194).</title>
        <authorList>
            <person name="Lo W.-S."/>
            <person name="Gasparich G.E."/>
            <person name="Kuo C.-H."/>
        </authorList>
    </citation>
    <scope>NUCLEOTIDE SEQUENCE [LARGE SCALE GENOMIC DNA]</scope>
    <source>
        <strain evidence="16 17">PYAN-1</strain>
    </source>
</reference>
<feature type="transmembrane region" description="Helical" evidence="12">
    <location>
        <begin position="490"/>
        <end position="508"/>
    </location>
</feature>
<dbReference type="InterPro" id="IPR036095">
    <property type="entry name" value="PTS_EIIB-like_sf"/>
</dbReference>
<dbReference type="PROSITE" id="PS51094">
    <property type="entry name" value="PTS_EIIA_TYPE_2"/>
    <property type="match status" value="1"/>
</dbReference>
<gene>
    <name evidence="16" type="primary">fruB</name>
    <name evidence="16" type="ORF">ESOMN_v1c03220</name>
</gene>
<keyword evidence="5" id="KW-0762">Sugar transport</keyword>
<dbReference type="Gene3D" id="3.40.930.10">
    <property type="entry name" value="Mannitol-specific EII, Chain A"/>
    <property type="match status" value="1"/>
</dbReference>
<dbReference type="KEGG" id="esx:ESOMN_v1c03220"/>
<feature type="transmembrane region" description="Helical" evidence="12">
    <location>
        <begin position="637"/>
        <end position="659"/>
    </location>
</feature>
<feature type="transmembrane region" description="Helical" evidence="12">
    <location>
        <begin position="364"/>
        <end position="383"/>
    </location>
</feature>
<keyword evidence="8 12" id="KW-0812">Transmembrane</keyword>
<dbReference type="Pfam" id="PF02378">
    <property type="entry name" value="PTS_EIIC"/>
    <property type="match status" value="1"/>
</dbReference>
<dbReference type="InterPro" id="IPR003501">
    <property type="entry name" value="PTS_EIIB_2/3"/>
</dbReference>
<evidence type="ECO:0000256" key="7">
    <source>
        <dbReference type="ARBA" id="ARBA00022683"/>
    </source>
</evidence>
<dbReference type="GO" id="GO:0005886">
    <property type="term" value="C:plasma membrane"/>
    <property type="evidence" value="ECO:0007669"/>
    <property type="project" value="UniProtKB-SubCell"/>
</dbReference>
<organism evidence="16 17">
    <name type="scientific">Williamsoniiplasma somnilux</name>
    <dbReference type="NCBI Taxonomy" id="215578"/>
    <lineage>
        <taxon>Bacteria</taxon>
        <taxon>Bacillati</taxon>
        <taxon>Mycoplasmatota</taxon>
        <taxon>Mollicutes</taxon>
        <taxon>Entomoplasmatales</taxon>
        <taxon>Williamsoniiplasma</taxon>
    </lineage>
</organism>
<keyword evidence="4" id="KW-0597">Phosphoprotein</keyword>
<sequence>MNNKILKKDCIFLDVDVKSRDEAFSFIADQALNMKLITNKEALIKGFKNRELEGTTGFEDGFAIPHAKIKEATKPACLIIKLKKAIDWNSMDKKPTQYLFALIIPEGKADEHMSMLSDIATKLMFSDFKNAIINAKTHLEIIKAFDLEGEKLKPLKNNEKVIKVVGISACPTGVAHTYMARTALLKAGENLGWSVKIETQGQKGQEFKLTDKEIEEADVVFLAIDITIDKTRFIGKKVYQVSTKKTLRYAEEELKKSLEEAHIYSSNNSKNDFKTETTKKQKQSWVQHLMSGISYMIPFIVFAGLTSAIIAGAANAAGVNLSNKASLQGFWIFAWHLNEFANIGFSVMFAISGAYIANSIAGRAAIAPAFILVMIGNNPHLVWQGYFQNVMVQQMGPNGEWINGSINDVMQPLNIFGAVIFGLSVGYTIKWINTKWKINQYIQPIMPIIIIPVFLTLIFAILYMFTFGPIIGIAIGYLYTGILSIEKSGVGMILVGLILGLLSGVDMGGPINKIASFGATAMIPIDGGLAMGCSAAAFAVAPLGAGLATMVFGKTFKNDKEMGINATILGFMGVSESAIPFAIKYKWAAIIPNIICSGIAGLLAGAFMVQGHVGAWGGPIIAVFAGVTDSSGNFIGILWYLIAISAGTFVHIILFRILVEVQVKGTKGTSLKSIFKKTKKIEKEKTTKKFVEKL</sequence>
<dbReference type="NCBIfam" id="TIGR00848">
    <property type="entry name" value="fruA"/>
    <property type="match status" value="1"/>
</dbReference>
<feature type="domain" description="PTS EIIB type-2" evidence="14">
    <location>
        <begin position="162"/>
        <end position="259"/>
    </location>
</feature>
<feature type="domain" description="PTS EIIC type-2" evidence="15">
    <location>
        <begin position="285"/>
        <end position="647"/>
    </location>
</feature>
<dbReference type="InterPro" id="IPR003353">
    <property type="entry name" value="PTS_IIB_fruc"/>
</dbReference>
<keyword evidence="3" id="KW-1003">Cell membrane</keyword>
<dbReference type="GO" id="GO:0009401">
    <property type="term" value="P:phosphoenolpyruvate-dependent sugar phosphotransferase system"/>
    <property type="evidence" value="ECO:0007669"/>
    <property type="project" value="UniProtKB-KW"/>
</dbReference>
<keyword evidence="7" id="KW-0598">Phosphotransferase system</keyword>
<evidence type="ECO:0000256" key="11">
    <source>
        <dbReference type="ARBA" id="ARBA00023136"/>
    </source>
</evidence>
<feature type="transmembrane region" description="Helical" evidence="12">
    <location>
        <begin position="289"/>
        <end position="313"/>
    </location>
</feature>
<dbReference type="CDD" id="cd05569">
    <property type="entry name" value="PTS_IIB_fructose"/>
    <property type="match status" value="1"/>
</dbReference>
<evidence type="ECO:0000256" key="4">
    <source>
        <dbReference type="ARBA" id="ARBA00022553"/>
    </source>
</evidence>
<dbReference type="InterPro" id="IPR013014">
    <property type="entry name" value="PTS_EIIC_2"/>
</dbReference>
<evidence type="ECO:0000256" key="10">
    <source>
        <dbReference type="ARBA" id="ARBA00022989"/>
    </source>
</evidence>
<evidence type="ECO:0000259" key="14">
    <source>
        <dbReference type="PROSITE" id="PS51099"/>
    </source>
</evidence>
<dbReference type="RefSeq" id="WP_024863227.1">
    <property type="nucleotide sequence ID" value="NZ_CP024965.1"/>
</dbReference>
<evidence type="ECO:0000313" key="17">
    <source>
        <dbReference type="Proteomes" id="UP000232230"/>
    </source>
</evidence>
<evidence type="ECO:0000256" key="8">
    <source>
        <dbReference type="ARBA" id="ARBA00022692"/>
    </source>
</evidence>
<dbReference type="PANTHER" id="PTHR30505">
    <property type="entry name" value="FRUCTOSE-LIKE PERMEASE"/>
    <property type="match status" value="1"/>
</dbReference>
<dbReference type="InterPro" id="IPR013011">
    <property type="entry name" value="PTS_EIIB_2"/>
</dbReference>
<dbReference type="SUPFAM" id="SSF55804">
    <property type="entry name" value="Phoshotransferase/anion transport protein"/>
    <property type="match status" value="1"/>
</dbReference>
<dbReference type="InterPro" id="IPR004715">
    <property type="entry name" value="PTS_IIA_fruc"/>
</dbReference>
<dbReference type="CDD" id="cd00211">
    <property type="entry name" value="PTS_IIA_fru"/>
    <property type="match status" value="1"/>
</dbReference>
<feature type="transmembrane region" description="Helical" evidence="12">
    <location>
        <begin position="590"/>
        <end position="609"/>
    </location>
</feature>
<feature type="transmembrane region" description="Helical" evidence="12">
    <location>
        <begin position="413"/>
        <end position="433"/>
    </location>
</feature>
<proteinExistence type="predicted"/>
<keyword evidence="2" id="KW-0813">Transport</keyword>
<evidence type="ECO:0000256" key="9">
    <source>
        <dbReference type="ARBA" id="ARBA00022777"/>
    </source>
</evidence>
<dbReference type="Pfam" id="PF00359">
    <property type="entry name" value="PTS_EIIA_2"/>
    <property type="match status" value="1"/>
</dbReference>
<evidence type="ECO:0000256" key="2">
    <source>
        <dbReference type="ARBA" id="ARBA00022448"/>
    </source>
</evidence>
<dbReference type="InterPro" id="IPR003352">
    <property type="entry name" value="PTS_EIIC"/>
</dbReference>
<dbReference type="Pfam" id="PF02302">
    <property type="entry name" value="PTS_IIB"/>
    <property type="match status" value="1"/>
</dbReference>
<evidence type="ECO:0000256" key="12">
    <source>
        <dbReference type="SAM" id="Phobius"/>
    </source>
</evidence>
<evidence type="ECO:0000256" key="6">
    <source>
        <dbReference type="ARBA" id="ARBA00022679"/>
    </source>
</evidence>
<dbReference type="NCBIfam" id="TIGR00829">
    <property type="entry name" value="FRU"/>
    <property type="match status" value="1"/>
</dbReference>
<dbReference type="PANTHER" id="PTHR30505:SF0">
    <property type="entry name" value="FRUCTOSE-LIKE PTS SYSTEM EIIBC COMPONENT-RELATED"/>
    <property type="match status" value="1"/>
</dbReference>